<dbReference type="RefSeq" id="XP_028859157.1">
    <property type="nucleotide sequence ID" value="XM_029005433.1"/>
</dbReference>
<keyword evidence="2" id="KW-1133">Transmembrane helix</keyword>
<keyword evidence="4" id="KW-1185">Reference proteome</keyword>
<sequence length="285" mass="33841">MEQKIKTTLFINISAFFLLPWIYHFKSDMSTFSKSTDENYKVSSTLVTRNYRLLAKYIQHKESINLVLKNDIRNNGYYKKKDIHNYEKLSKGKGNQTNDNSSKDPRRHKQDKKKKSCIFETKKYSHLEKKIFKELDFEDFLKNNRTISNQIYKKVIRKMYVLRIALPLILFSFLLISFILDLSVGYGVQNGLYKILKAFGCGEWMKTFGRKFSELVGGKWAIYLKPFFMPAFDSSGKSIPRVLDSFFGIVIYFLPFVILGVTFISWIIYYHKKVKKYEKIKFRKR</sequence>
<dbReference type="GeneID" id="39866143"/>
<dbReference type="OrthoDB" id="10672143at2759"/>
<evidence type="ECO:0000256" key="1">
    <source>
        <dbReference type="SAM" id="MobiDB-lite"/>
    </source>
</evidence>
<dbReference type="AlphaFoldDB" id="A0A1D3JI01"/>
<protein>
    <submittedName>
        <fullName evidence="3">Fam-l protein</fullName>
    </submittedName>
</protein>
<name>A0A1D3JI01_PLAMA</name>
<evidence type="ECO:0000313" key="3">
    <source>
        <dbReference type="EMBL" id="SBT85877.1"/>
    </source>
</evidence>
<feature type="transmembrane region" description="Helical" evidence="2">
    <location>
        <begin position="160"/>
        <end position="180"/>
    </location>
</feature>
<dbReference type="KEGG" id="pmal:PMUG01_00067600"/>
<accession>A0A1D3JI01</accession>
<dbReference type="Pfam" id="PF12420">
    <property type="entry name" value="DUF3671"/>
    <property type="match status" value="1"/>
</dbReference>
<feature type="transmembrane region" description="Helical" evidence="2">
    <location>
        <begin position="246"/>
        <end position="269"/>
    </location>
</feature>
<keyword evidence="2" id="KW-0472">Membrane</keyword>
<keyword evidence="2" id="KW-0812">Transmembrane</keyword>
<dbReference type="VEuPathDB" id="PlasmoDB:PmUG01_00067600"/>
<evidence type="ECO:0000256" key="2">
    <source>
        <dbReference type="SAM" id="Phobius"/>
    </source>
</evidence>
<gene>
    <name evidence="3" type="primary">PmUG01_00067600</name>
    <name evidence="3" type="ORF">PMUG01_00067600</name>
</gene>
<proteinExistence type="predicted"/>
<dbReference type="Proteomes" id="UP000219813">
    <property type="component" value="Unassembled WGS sequence"/>
</dbReference>
<dbReference type="InterPro" id="IPR022139">
    <property type="entry name" value="Fam-L/Fam-M-like_plasmodium"/>
</dbReference>
<reference evidence="3 4" key="1">
    <citation type="submission" date="2016-06" db="EMBL/GenBank/DDBJ databases">
        <authorList>
            <consortium name="Pathogen Informatics"/>
        </authorList>
    </citation>
    <scope>NUCLEOTIDE SEQUENCE [LARGE SCALE GENOMIC DNA]</scope>
</reference>
<organism evidence="3 4">
    <name type="scientific">Plasmodium malariae</name>
    <dbReference type="NCBI Taxonomy" id="5858"/>
    <lineage>
        <taxon>Eukaryota</taxon>
        <taxon>Sar</taxon>
        <taxon>Alveolata</taxon>
        <taxon>Apicomplexa</taxon>
        <taxon>Aconoidasida</taxon>
        <taxon>Haemosporida</taxon>
        <taxon>Plasmodiidae</taxon>
        <taxon>Plasmodium</taxon>
        <taxon>Plasmodium (Plasmodium)</taxon>
    </lineage>
</organism>
<feature type="compositionally biased region" description="Basic residues" evidence="1">
    <location>
        <begin position="105"/>
        <end position="115"/>
    </location>
</feature>
<evidence type="ECO:0000313" key="4">
    <source>
        <dbReference type="Proteomes" id="UP000219813"/>
    </source>
</evidence>
<dbReference type="EMBL" id="FLRL01000032">
    <property type="protein sequence ID" value="SBT85877.1"/>
    <property type="molecule type" value="Genomic_DNA"/>
</dbReference>
<feature type="region of interest" description="Disordered" evidence="1">
    <location>
        <begin position="89"/>
        <end position="115"/>
    </location>
</feature>